<keyword evidence="2" id="KW-1185">Reference proteome</keyword>
<comment type="caution">
    <text evidence="1">The sequence shown here is derived from an EMBL/GenBank/DDBJ whole genome shotgun (WGS) entry which is preliminary data.</text>
</comment>
<evidence type="ECO:0000313" key="1">
    <source>
        <dbReference type="EMBL" id="MFK2904143.1"/>
    </source>
</evidence>
<sequence>MVSYYMPCRGHGGGLRLLDLYSIIRKSFPGARLDLVAAKSAPDDAPEAEVLALFDQIRLLDPSDFSVEGFASVGILSIDYDVVDLQYLQSGKFIRAFRQAGAKKIIFSPMESMVRALGTIFRGFALRRAQIGQAWLNITFAAKELRYLFSADAVLCVSKGDAKVLRWFRWWGGVSEIETGVSPFEFRESLKEASHRRDLDEVRRIVFIAFFGSATNRDALNWYLREVHPLVLKSVPGYRFQVVGRGLSAEEVQAESVDLIGEVERIEPCLSGAWVGIAPALSGAGLRGKINQYAVAGIPCVAATLAAKGLAYRDGLSICLAGDAATFAKHCIRLLLYPLENKDMGLAARKVCLANYVWEAKTGQISRLYGGARDADSRKN</sequence>
<evidence type="ECO:0000313" key="2">
    <source>
        <dbReference type="Proteomes" id="UP001620460"/>
    </source>
</evidence>
<dbReference type="Gene3D" id="3.40.50.2000">
    <property type="entry name" value="Glycogen Phosphorylase B"/>
    <property type="match status" value="2"/>
</dbReference>
<dbReference type="RefSeq" id="WP_404632341.1">
    <property type="nucleotide sequence ID" value="NZ_JADIKM010000002.1"/>
</dbReference>
<gene>
    <name evidence="1" type="ORF">ISP17_09205</name>
</gene>
<proteinExistence type="predicted"/>
<accession>A0ABW8JSL0</accession>
<protein>
    <submittedName>
        <fullName evidence="1">Glycosyltransferase</fullName>
    </submittedName>
</protein>
<dbReference type="SUPFAM" id="SSF53756">
    <property type="entry name" value="UDP-Glycosyltransferase/glycogen phosphorylase"/>
    <property type="match status" value="1"/>
</dbReference>
<dbReference type="Pfam" id="PF13692">
    <property type="entry name" value="Glyco_trans_1_4"/>
    <property type="match status" value="1"/>
</dbReference>
<dbReference type="Proteomes" id="UP001620460">
    <property type="component" value="Unassembled WGS sequence"/>
</dbReference>
<organism evidence="1 2">
    <name type="scientific">Dyella ginsengisoli</name>
    <dbReference type="NCBI Taxonomy" id="363848"/>
    <lineage>
        <taxon>Bacteria</taxon>
        <taxon>Pseudomonadati</taxon>
        <taxon>Pseudomonadota</taxon>
        <taxon>Gammaproteobacteria</taxon>
        <taxon>Lysobacterales</taxon>
        <taxon>Rhodanobacteraceae</taxon>
        <taxon>Dyella</taxon>
    </lineage>
</organism>
<reference evidence="1 2" key="1">
    <citation type="submission" date="2020-10" db="EMBL/GenBank/DDBJ databases">
        <title>Phylogeny of dyella-like bacteria.</title>
        <authorList>
            <person name="Fu J."/>
        </authorList>
    </citation>
    <scope>NUCLEOTIDE SEQUENCE [LARGE SCALE GENOMIC DNA]</scope>
    <source>
        <strain evidence="1 2">Gsoil3046</strain>
    </source>
</reference>
<name>A0ABW8JSL0_9GAMM</name>
<dbReference type="EMBL" id="JADIKM010000002">
    <property type="protein sequence ID" value="MFK2904143.1"/>
    <property type="molecule type" value="Genomic_DNA"/>
</dbReference>